<feature type="compositionally biased region" description="Polar residues" evidence="1">
    <location>
        <begin position="1"/>
        <end position="11"/>
    </location>
</feature>
<reference evidence="3 4" key="1">
    <citation type="submission" date="2022-03" db="EMBL/GenBank/DDBJ databases">
        <title>Draft genome sequence of Furfurilactobacillus curtus JCM 31185.</title>
        <authorList>
            <person name="Suzuki S."/>
            <person name="Endo A."/>
            <person name="Kajikawa A."/>
        </authorList>
    </citation>
    <scope>NUCLEOTIDE SEQUENCE [LARGE SCALE GENOMIC DNA]</scope>
    <source>
        <strain evidence="3 4">JCM 31185</strain>
    </source>
</reference>
<evidence type="ECO:0000256" key="1">
    <source>
        <dbReference type="SAM" id="MobiDB-lite"/>
    </source>
</evidence>
<organism evidence="3 4">
    <name type="scientific">Furfurilactobacillus curtus</name>
    <dbReference type="NCBI Taxonomy" id="1746200"/>
    <lineage>
        <taxon>Bacteria</taxon>
        <taxon>Bacillati</taxon>
        <taxon>Bacillota</taxon>
        <taxon>Bacilli</taxon>
        <taxon>Lactobacillales</taxon>
        <taxon>Lactobacillaceae</taxon>
        <taxon>Furfurilactobacillus</taxon>
    </lineage>
</organism>
<name>A0ABQ5JR82_9LACO</name>
<keyword evidence="2" id="KW-0812">Transmembrane</keyword>
<feature type="transmembrane region" description="Helical" evidence="2">
    <location>
        <begin position="90"/>
        <end position="111"/>
    </location>
</feature>
<feature type="region of interest" description="Disordered" evidence="1">
    <location>
        <begin position="1"/>
        <end position="82"/>
    </location>
</feature>
<gene>
    <name evidence="3" type="ORF">JCM31185_05660</name>
</gene>
<dbReference type="EMBL" id="BQXO01000001">
    <property type="protein sequence ID" value="GKT05277.1"/>
    <property type="molecule type" value="Genomic_DNA"/>
</dbReference>
<protein>
    <submittedName>
        <fullName evidence="3">Uncharacterized protein</fullName>
    </submittedName>
</protein>
<comment type="caution">
    <text evidence="3">The sequence shown here is derived from an EMBL/GenBank/DDBJ whole genome shotgun (WGS) entry which is preliminary data.</text>
</comment>
<evidence type="ECO:0000313" key="4">
    <source>
        <dbReference type="Proteomes" id="UP001628078"/>
    </source>
</evidence>
<dbReference type="RefSeq" id="WP_407882526.1">
    <property type="nucleotide sequence ID" value="NZ_BQXO01000001.1"/>
</dbReference>
<evidence type="ECO:0000313" key="3">
    <source>
        <dbReference type="EMBL" id="GKT05277.1"/>
    </source>
</evidence>
<keyword evidence="4" id="KW-1185">Reference proteome</keyword>
<evidence type="ECO:0000256" key="2">
    <source>
        <dbReference type="SAM" id="Phobius"/>
    </source>
</evidence>
<dbReference type="Proteomes" id="UP001628078">
    <property type="component" value="Unassembled WGS sequence"/>
</dbReference>
<proteinExistence type="predicted"/>
<sequence>MSEQPQDSQAPLTREQYRQQETRQPTSETSSLSGESRQEKRVTRAKRRWWPFGQKNAVPHVASEGEPEAQRAATQSLTGEQKRQRLAHRLNVTIMILIGLILLVYIILRFVG</sequence>
<feature type="compositionally biased region" description="Polar residues" evidence="1">
    <location>
        <begin position="25"/>
        <end position="35"/>
    </location>
</feature>
<keyword evidence="2" id="KW-0472">Membrane</keyword>
<accession>A0ABQ5JR82</accession>
<keyword evidence="2" id="KW-1133">Transmembrane helix</keyword>